<dbReference type="InterPro" id="IPR036366">
    <property type="entry name" value="PGBDSf"/>
</dbReference>
<reference evidence="8" key="1">
    <citation type="journal article" date="2019" name="Int. J. Syst. Evol. Microbiol.">
        <title>The Global Catalogue of Microorganisms (GCM) 10K type strain sequencing project: providing services to taxonomists for standard genome sequencing and annotation.</title>
        <authorList>
            <consortium name="The Broad Institute Genomics Platform"/>
            <consortium name="The Broad Institute Genome Sequencing Center for Infectious Disease"/>
            <person name="Wu L."/>
            <person name="Ma J."/>
        </authorList>
    </citation>
    <scope>NUCLEOTIDE SEQUENCE [LARGE SCALE GENOMIC DNA]</scope>
    <source>
        <strain evidence="8">CECT 7184</strain>
    </source>
</reference>
<keyword evidence="4" id="KW-0788">Thiol protease</keyword>
<evidence type="ECO:0000256" key="1">
    <source>
        <dbReference type="ARBA" id="ARBA00007074"/>
    </source>
</evidence>
<keyword evidence="3" id="KW-0378">Hydrolase</keyword>
<sequence>MLLTKGLESDDVRELQDILKEKGYFTYDESTGHYDQDTEEAVKAYQRDHGLRIDGMAGPETFYALLNGVQPVDPPLPSSKPKVQLQAASSFSVLEPGSEGKMVKSLQKKLKDLGYYKRKISGTFGRSTSEAVRSFQKKQNLTPDGVAGPETFALLRAIHQADHGGEVESDSAAAEPIEEETHYTPVHNFHTELLQLGVKGNGVSRLQNTLKEYGFYSYAVTGIYGERTEKAVKDFQHAVDIEADGIVGEETHEKLAAYEPPKDTGESQAEEIPETDENEIGKELKVGSHGEDVSKLQKALQTLEYIKMEPTGIYSSVTEKAIKLFQREHEELVVDGVAGEKTLSKINKVLKGESEEEVQKKEPNVIPPPSKRLKVVDLIAKASDYLGVPYARGGKDSNGFDGIGFVQCVFNEQGTELPETIEGMWEEGEVIENPTVGDVIFFELNGPGPSQVGIYIGGRQFTYAGSSTGVTIADLDSIYWSERYIGARRYHF</sequence>
<keyword evidence="2" id="KW-0645">Protease</keyword>
<proteinExistence type="inferred from homology"/>
<evidence type="ECO:0000313" key="7">
    <source>
        <dbReference type="EMBL" id="MFC5711479.1"/>
    </source>
</evidence>
<dbReference type="SUPFAM" id="SSF47090">
    <property type="entry name" value="PGBD-like"/>
    <property type="match status" value="4"/>
</dbReference>
<name>A0ABW0YM96_9BACI</name>
<dbReference type="InterPro" id="IPR052905">
    <property type="entry name" value="LD-transpeptidase_YkuD-like"/>
</dbReference>
<comment type="caution">
    <text evidence="7">The sequence shown here is derived from an EMBL/GenBank/DDBJ whole genome shotgun (WGS) entry which is preliminary data.</text>
</comment>
<dbReference type="InterPro" id="IPR002477">
    <property type="entry name" value="Peptidoglycan-bd-like"/>
</dbReference>
<evidence type="ECO:0000259" key="6">
    <source>
        <dbReference type="PROSITE" id="PS51935"/>
    </source>
</evidence>
<feature type="domain" description="NlpC/P60" evidence="6">
    <location>
        <begin position="372"/>
        <end position="491"/>
    </location>
</feature>
<dbReference type="Gene3D" id="1.10.101.10">
    <property type="entry name" value="PGBD-like superfamily/PGBD"/>
    <property type="match status" value="4"/>
</dbReference>
<comment type="similarity">
    <text evidence="1">Belongs to the peptidase C40 family.</text>
</comment>
<feature type="region of interest" description="Disordered" evidence="5">
    <location>
        <begin position="258"/>
        <end position="280"/>
    </location>
</feature>
<organism evidence="7 8">
    <name type="scientific">Thalassorhabdus alkalitolerans</name>
    <dbReference type="NCBI Taxonomy" id="2282697"/>
    <lineage>
        <taxon>Bacteria</taxon>
        <taxon>Bacillati</taxon>
        <taxon>Bacillota</taxon>
        <taxon>Bacilli</taxon>
        <taxon>Bacillales</taxon>
        <taxon>Bacillaceae</taxon>
        <taxon>Thalassorhabdus</taxon>
    </lineage>
</organism>
<protein>
    <submittedName>
        <fullName evidence="7">Peptidoglycan-binding protein</fullName>
    </submittedName>
</protein>
<dbReference type="Proteomes" id="UP001596142">
    <property type="component" value="Unassembled WGS sequence"/>
</dbReference>
<dbReference type="RefSeq" id="WP_385937794.1">
    <property type="nucleotide sequence ID" value="NZ_JBHSOZ010000002.1"/>
</dbReference>
<dbReference type="Pfam" id="PF00877">
    <property type="entry name" value="NLPC_P60"/>
    <property type="match status" value="1"/>
</dbReference>
<keyword evidence="8" id="KW-1185">Reference proteome</keyword>
<dbReference type="PANTHER" id="PTHR41533">
    <property type="entry name" value="L,D-TRANSPEPTIDASE HI_1667-RELATED"/>
    <property type="match status" value="1"/>
</dbReference>
<evidence type="ECO:0000256" key="2">
    <source>
        <dbReference type="ARBA" id="ARBA00022670"/>
    </source>
</evidence>
<evidence type="ECO:0000256" key="5">
    <source>
        <dbReference type="SAM" id="MobiDB-lite"/>
    </source>
</evidence>
<dbReference type="PROSITE" id="PS51935">
    <property type="entry name" value="NLPC_P60"/>
    <property type="match status" value="1"/>
</dbReference>
<dbReference type="InterPro" id="IPR000064">
    <property type="entry name" value="NLP_P60_dom"/>
</dbReference>
<dbReference type="InterPro" id="IPR038765">
    <property type="entry name" value="Papain-like_cys_pep_sf"/>
</dbReference>
<feature type="compositionally biased region" description="Acidic residues" evidence="5">
    <location>
        <begin position="268"/>
        <end position="278"/>
    </location>
</feature>
<evidence type="ECO:0000256" key="3">
    <source>
        <dbReference type="ARBA" id="ARBA00022801"/>
    </source>
</evidence>
<accession>A0ABW0YM96</accession>
<dbReference type="InterPro" id="IPR036365">
    <property type="entry name" value="PGBD-like_sf"/>
</dbReference>
<dbReference type="EMBL" id="JBHSOZ010000002">
    <property type="protein sequence ID" value="MFC5711479.1"/>
    <property type="molecule type" value="Genomic_DNA"/>
</dbReference>
<dbReference type="SUPFAM" id="SSF54001">
    <property type="entry name" value="Cysteine proteinases"/>
    <property type="match status" value="1"/>
</dbReference>
<evidence type="ECO:0000313" key="8">
    <source>
        <dbReference type="Proteomes" id="UP001596142"/>
    </source>
</evidence>
<evidence type="ECO:0000256" key="4">
    <source>
        <dbReference type="ARBA" id="ARBA00022807"/>
    </source>
</evidence>
<gene>
    <name evidence="7" type="ORF">ACFPU1_01650</name>
</gene>
<dbReference type="Pfam" id="PF01471">
    <property type="entry name" value="PG_binding_1"/>
    <property type="match status" value="4"/>
</dbReference>
<dbReference type="PANTHER" id="PTHR41533:SF1">
    <property type="entry name" value="L,D-TRANSPEPTIDASE YCBB-RELATED"/>
    <property type="match status" value="1"/>
</dbReference>
<dbReference type="Gene3D" id="3.90.1720.10">
    <property type="entry name" value="endopeptidase domain like (from Nostoc punctiforme)"/>
    <property type="match status" value="1"/>
</dbReference>